<organism evidence="15 16">
    <name type="scientific">Rhododendron griersonianum</name>
    <dbReference type="NCBI Taxonomy" id="479676"/>
    <lineage>
        <taxon>Eukaryota</taxon>
        <taxon>Viridiplantae</taxon>
        <taxon>Streptophyta</taxon>
        <taxon>Embryophyta</taxon>
        <taxon>Tracheophyta</taxon>
        <taxon>Spermatophyta</taxon>
        <taxon>Magnoliopsida</taxon>
        <taxon>eudicotyledons</taxon>
        <taxon>Gunneridae</taxon>
        <taxon>Pentapetalae</taxon>
        <taxon>asterids</taxon>
        <taxon>Ericales</taxon>
        <taxon>Ericaceae</taxon>
        <taxon>Ericoideae</taxon>
        <taxon>Rhodoreae</taxon>
        <taxon>Rhododendron</taxon>
    </lineage>
</organism>
<dbReference type="Gene3D" id="2.30.29.30">
    <property type="entry name" value="Pleckstrin-homology domain (PH domain)/Phosphotyrosine-binding domain (PTB)"/>
    <property type="match status" value="1"/>
</dbReference>
<evidence type="ECO:0000256" key="12">
    <source>
        <dbReference type="ARBA" id="ARBA00081162"/>
    </source>
</evidence>
<accession>A0AAV6LRM5</accession>
<evidence type="ECO:0000256" key="11">
    <source>
        <dbReference type="ARBA" id="ARBA00067380"/>
    </source>
</evidence>
<evidence type="ECO:0000313" key="16">
    <source>
        <dbReference type="Proteomes" id="UP000823749"/>
    </source>
</evidence>
<proteinExistence type="inferred from homology"/>
<dbReference type="PANTHER" id="PTHR23138">
    <property type="entry name" value="RAN BINDING PROTEIN"/>
    <property type="match status" value="1"/>
</dbReference>
<keyword evidence="16" id="KW-1185">Reference proteome</keyword>
<gene>
    <name evidence="15" type="ORF">RHGRI_002557</name>
</gene>
<dbReference type="InterPro" id="IPR045256">
    <property type="entry name" value="RanBP1_RanBD"/>
</dbReference>
<comment type="subcellular location">
    <subcellularLocation>
        <location evidence="1">Nucleus</location>
        <location evidence="1">Nuclear pore complex</location>
    </subcellularLocation>
</comment>
<feature type="compositionally biased region" description="Acidic residues" evidence="13">
    <location>
        <begin position="13"/>
        <end position="22"/>
    </location>
</feature>
<dbReference type="GO" id="GO:0051028">
    <property type="term" value="P:mRNA transport"/>
    <property type="evidence" value="ECO:0007669"/>
    <property type="project" value="UniProtKB-KW"/>
</dbReference>
<keyword evidence="3" id="KW-0597">Phosphoprotein</keyword>
<evidence type="ECO:0000256" key="10">
    <source>
        <dbReference type="ARBA" id="ARBA00066150"/>
    </source>
</evidence>
<evidence type="ECO:0000256" key="13">
    <source>
        <dbReference type="SAM" id="MobiDB-lite"/>
    </source>
</evidence>
<sequence>MATTDPDHRDAEEATAGEDEDTGAQVTPLVKLKEVAVTTGEEEEDAILDLKAKLYRFDKEGNQWKERGVGTVKLLKHKENGKVRLVMRQSKTLKICANHLVGPTMSVQEYAGNDKACVWHAADFSDGERKDEFFCIRFGSIHSKAMFAITKNQGLHFKEGEEHTFHQFDYLATTESLAKPLLGLERTHEAIGLERAYEAEGHTGMKVNKELLAKLRADRGAILEGEFARKKQKLGGEAKGTDDQGVVIFEMPRVDEGMKPKEAIDTAAFLSKSASKKPLNIEEPSIKVGPKEVDRQRTMKNQLKEDINLKDVQLQSYADVVSARDMEIVALKHKMLCLRNSEAKAKEAGALEYKKSQGFTDSMTVYFFEGFEAFRRQAMATYPSVDFKIFKADDDFPSLMTGEEEGGGVVDDAIQGKPSHVAKEKAKKARE</sequence>
<comment type="similarity">
    <text evidence="9">Belongs to the RANBP1 family.</text>
</comment>
<keyword evidence="7" id="KW-0539">Nucleus</keyword>
<comment type="caution">
    <text evidence="15">The sequence shown here is derived from an EMBL/GenBank/DDBJ whole genome shotgun (WGS) entry which is preliminary data.</text>
</comment>
<keyword evidence="4" id="KW-0509">mRNA transport</keyword>
<evidence type="ECO:0000256" key="9">
    <source>
        <dbReference type="ARBA" id="ARBA00061276"/>
    </source>
</evidence>
<dbReference type="InterPro" id="IPR011993">
    <property type="entry name" value="PH-like_dom_sf"/>
</dbReference>
<keyword evidence="7" id="KW-0906">Nuclear pore complex</keyword>
<dbReference type="CDD" id="cd13179">
    <property type="entry name" value="RanBD_RanBP1"/>
    <property type="match status" value="1"/>
</dbReference>
<feature type="compositionally biased region" description="Basic and acidic residues" evidence="13">
    <location>
        <begin position="1"/>
        <end position="12"/>
    </location>
</feature>
<keyword evidence="5" id="KW-0007">Acetylation</keyword>
<feature type="region of interest" description="Disordered" evidence="13">
    <location>
        <begin position="401"/>
        <end position="431"/>
    </location>
</feature>
<dbReference type="InterPro" id="IPR045255">
    <property type="entry name" value="RanBP1-like"/>
</dbReference>
<dbReference type="SUPFAM" id="SSF50729">
    <property type="entry name" value="PH domain-like"/>
    <property type="match status" value="1"/>
</dbReference>
<dbReference type="PROSITE" id="PS50196">
    <property type="entry name" value="RANBD1"/>
    <property type="match status" value="1"/>
</dbReference>
<comment type="function">
    <text evidence="8">Plays a role in RAN-dependent nucleocytoplasmic transport. Alleviates the TNPO1-dependent inhibition of RAN GTPase activity and mediates the dissociation of RAN from proteins involved in transport into the nucleus. Induces a conformation change in the complex formed by XPO1 and RAN that triggers the release of the nuclear export signal of cargo proteins. Promotes the disassembly of the complex formed by RAN and importin beta. Promotes dissociation of RAN from a complex with KPNA2 and CSE1L. Required for normal mitotic spindle assembly and normal progress through mitosis via its effect on RAN. Does not increase the RAN GTPase activity by itself, but increases GTP hydrolysis mediated by RANGAP1. Inhibits RCC1-dependent exchange of RAN-bound GDP by GTP.</text>
</comment>
<evidence type="ECO:0000256" key="7">
    <source>
        <dbReference type="ARBA" id="ARBA00023132"/>
    </source>
</evidence>
<keyword evidence="4" id="KW-0813">Transport</keyword>
<dbReference type="Pfam" id="PF00638">
    <property type="entry name" value="Ran_BP1"/>
    <property type="match status" value="1"/>
</dbReference>
<dbReference type="GO" id="GO:0015031">
    <property type="term" value="P:protein transport"/>
    <property type="evidence" value="ECO:0007669"/>
    <property type="project" value="UniProtKB-KW"/>
</dbReference>
<keyword evidence="6" id="KW-0811">Translocation</keyword>
<evidence type="ECO:0000256" key="1">
    <source>
        <dbReference type="ARBA" id="ARBA00004567"/>
    </source>
</evidence>
<dbReference type="PANTHER" id="PTHR23138:SF87">
    <property type="entry name" value="E3 SUMO-PROTEIN LIGASE RANBP2"/>
    <property type="match status" value="1"/>
</dbReference>
<keyword evidence="2" id="KW-0343">GTPase activation</keyword>
<name>A0AAV6LRM5_9ERIC</name>
<evidence type="ECO:0000256" key="6">
    <source>
        <dbReference type="ARBA" id="ARBA00023010"/>
    </source>
</evidence>
<dbReference type="GO" id="GO:0006913">
    <property type="term" value="P:nucleocytoplasmic transport"/>
    <property type="evidence" value="ECO:0007669"/>
    <property type="project" value="InterPro"/>
</dbReference>
<dbReference type="AlphaFoldDB" id="A0AAV6LRM5"/>
<dbReference type="InterPro" id="IPR000156">
    <property type="entry name" value="Ran_bind_dom"/>
</dbReference>
<protein>
    <recommendedName>
        <fullName evidence="11">Ran-specific GTPase-activating protein</fullName>
    </recommendedName>
    <alternativeName>
        <fullName evidence="12">Ran-binding protein 1</fullName>
    </alternativeName>
</protein>
<comment type="subunit">
    <text evidence="10">Interacts with RAN (via C-terminus of GTP-bound form) but not with GDP-bound RAN. Identified in a complex composed of RAN, RANGAP1 and RANBP1. Identified in a complex that contains TNPO1, RAN and RANBP1. Identified in a complex that contains CSE1L, KPNA2, RAN and RANBP1. Identified in a complex with nucleotide-free RAN and RCC1.</text>
</comment>
<evidence type="ECO:0000256" key="5">
    <source>
        <dbReference type="ARBA" id="ARBA00022990"/>
    </source>
</evidence>
<dbReference type="SMART" id="SM00160">
    <property type="entry name" value="RanBD"/>
    <property type="match status" value="1"/>
</dbReference>
<feature type="domain" description="RanBD1" evidence="14">
    <location>
        <begin position="25"/>
        <end position="147"/>
    </location>
</feature>
<dbReference type="FunFam" id="2.30.29.30:FF:000824">
    <property type="entry name" value="Ran-specific GTPase-activating protein"/>
    <property type="match status" value="1"/>
</dbReference>
<evidence type="ECO:0000256" key="3">
    <source>
        <dbReference type="ARBA" id="ARBA00022553"/>
    </source>
</evidence>
<evidence type="ECO:0000313" key="15">
    <source>
        <dbReference type="EMBL" id="KAG5567029.1"/>
    </source>
</evidence>
<dbReference type="Proteomes" id="UP000823749">
    <property type="component" value="Chromosome 1"/>
</dbReference>
<dbReference type="GO" id="GO:0005096">
    <property type="term" value="F:GTPase activator activity"/>
    <property type="evidence" value="ECO:0007669"/>
    <property type="project" value="UniProtKB-KW"/>
</dbReference>
<dbReference type="GO" id="GO:0005737">
    <property type="term" value="C:cytoplasm"/>
    <property type="evidence" value="ECO:0007669"/>
    <property type="project" value="TreeGrafter"/>
</dbReference>
<evidence type="ECO:0000259" key="14">
    <source>
        <dbReference type="PROSITE" id="PS50196"/>
    </source>
</evidence>
<dbReference type="GO" id="GO:0005643">
    <property type="term" value="C:nuclear pore"/>
    <property type="evidence" value="ECO:0007669"/>
    <property type="project" value="UniProtKB-SubCell"/>
</dbReference>
<dbReference type="EMBL" id="JACTNZ010000001">
    <property type="protein sequence ID" value="KAG5567029.1"/>
    <property type="molecule type" value="Genomic_DNA"/>
</dbReference>
<evidence type="ECO:0000256" key="2">
    <source>
        <dbReference type="ARBA" id="ARBA00022468"/>
    </source>
</evidence>
<evidence type="ECO:0000256" key="4">
    <source>
        <dbReference type="ARBA" id="ARBA00022816"/>
    </source>
</evidence>
<keyword evidence="7" id="KW-0653">Protein transport</keyword>
<feature type="region of interest" description="Disordered" evidence="13">
    <location>
        <begin position="1"/>
        <end position="27"/>
    </location>
</feature>
<reference evidence="15" key="1">
    <citation type="submission" date="2020-08" db="EMBL/GenBank/DDBJ databases">
        <title>Plant Genome Project.</title>
        <authorList>
            <person name="Zhang R.-G."/>
        </authorList>
    </citation>
    <scope>NUCLEOTIDE SEQUENCE</scope>
    <source>
        <strain evidence="15">WSP0</strain>
        <tissue evidence="15">Leaf</tissue>
    </source>
</reference>
<evidence type="ECO:0000256" key="8">
    <source>
        <dbReference type="ARBA" id="ARBA00056716"/>
    </source>
</evidence>